<dbReference type="GeneID" id="101744083"/>
<dbReference type="KEGG" id="bmor:101744083"/>
<dbReference type="RefSeq" id="XP_004926967.1">
    <property type="nucleotide sequence ID" value="XM_004926910.3"/>
</dbReference>
<keyword evidence="2" id="KW-1185">Reference proteome</keyword>
<protein>
    <submittedName>
        <fullName evidence="1">Uncharacterized protein</fullName>
    </submittedName>
</protein>
<sequence length="356" mass="41080">MNNTNARARIINEIFHAPEEPCYNDFSCYFLGSQNYAEPKYSVTSQRVSFETKPDEPPSFHIDSKPHILFSENVQTNLHEAKHYNCKCENCRRDKCPSKSGRLQKKDNIMQFSDKSTMTSVVKDADCCCNFGKMCNRPDVTNPTSNTGSKIDNLKCLERRCPRTILKNDMSYKCAGRICRTFIDDQIAERDTIDDKEHKIDSQQDLQEKFPSEEVLDQRRTLYNEGISDQIANQFPIAPQRLPSPICVNPEQNRMSVKKYNPKCPIVSKGIPFSHKFQSKYHETCKNTSKSRTNTDFDSEDIKCLVASPDIVKNGMLKSARPLRLPSIKLPRRVLTSERDIELYIDSFHPKSRKRK</sequence>
<dbReference type="AlphaFoldDB" id="A0A8R1WMX7"/>
<organism evidence="1 2">
    <name type="scientific">Bombyx mori</name>
    <name type="common">Silk moth</name>
    <dbReference type="NCBI Taxonomy" id="7091"/>
    <lineage>
        <taxon>Eukaryota</taxon>
        <taxon>Metazoa</taxon>
        <taxon>Ecdysozoa</taxon>
        <taxon>Arthropoda</taxon>
        <taxon>Hexapoda</taxon>
        <taxon>Insecta</taxon>
        <taxon>Pterygota</taxon>
        <taxon>Neoptera</taxon>
        <taxon>Endopterygota</taxon>
        <taxon>Lepidoptera</taxon>
        <taxon>Glossata</taxon>
        <taxon>Ditrysia</taxon>
        <taxon>Bombycoidea</taxon>
        <taxon>Bombycidae</taxon>
        <taxon>Bombycinae</taxon>
        <taxon>Bombyx</taxon>
    </lineage>
</organism>
<evidence type="ECO:0000313" key="2">
    <source>
        <dbReference type="Proteomes" id="UP000005204"/>
    </source>
</evidence>
<reference evidence="2" key="1">
    <citation type="journal article" date="2008" name="Insect Biochem. Mol. Biol.">
        <title>The genome of a lepidopteran model insect, the silkworm Bombyx mori.</title>
        <authorList>
            <consortium name="International Silkworm Genome Consortium"/>
        </authorList>
    </citation>
    <scope>NUCLEOTIDE SEQUENCE [LARGE SCALE GENOMIC DNA]</scope>
    <source>
        <strain evidence="2">p50T</strain>
    </source>
</reference>
<name>A0A8R1WMX7_BOMMO</name>
<accession>A0A8R1WMX7</accession>
<dbReference type="OrthoDB" id="7354419at2759"/>
<evidence type="ECO:0000313" key="1">
    <source>
        <dbReference type="EnsemblMetazoa" id="XP_004926967.1"/>
    </source>
</evidence>
<reference evidence="1" key="2">
    <citation type="submission" date="2022-06" db="UniProtKB">
        <authorList>
            <consortium name="EnsemblMetazoa"/>
        </authorList>
    </citation>
    <scope>IDENTIFICATION</scope>
    <source>
        <strain evidence="1">p50T (Dazao)</strain>
    </source>
</reference>
<dbReference type="EnsemblMetazoa" id="XM_004926910.2">
    <property type="protein sequence ID" value="XP_004926967.1"/>
    <property type="gene ID" value="LOC101744083"/>
</dbReference>
<dbReference type="Proteomes" id="UP000005204">
    <property type="component" value="Unassembled WGS sequence"/>
</dbReference>
<proteinExistence type="predicted"/>